<dbReference type="InterPro" id="IPR002110">
    <property type="entry name" value="Ankyrin_rpt"/>
</dbReference>
<dbReference type="PANTHER" id="PTHR24198:SF165">
    <property type="entry name" value="ANKYRIN REPEAT-CONTAINING PROTEIN-RELATED"/>
    <property type="match status" value="1"/>
</dbReference>
<dbReference type="AlphaFoldDB" id="A0A1X2G5A1"/>
<sequence length="395" mass="43635">MSILASPCKSPKCRLQQLPSELLIRIFLFGQNPAFVSTCKSIYTISRSPLIRAQFILRRYGPLAALSERCLTSLPIARQLPVVDYLLKLRADPRADADYLLWQSIREQNVNLTILLVDAIQPDTRTLQQYLNGAASHGSISMVDLLVARYGASIDHGDGTVMMLACAENRVELVRHLLTRYHCDPHAFRDQYLRRACLSGHEALVELLLPGADVHAFNDAALQNAVHKNHLGIAYQLLAQGASANVNRGACVILAVQQHHVPILRLLLDHGADPRCQQDSPLQLSCRMGLLDVAQVLVEFASERLAMINTLKGMPLYEAFRHGHADVVDFLLSGGADPSLPLAQQGLHEAILHNHVACVAQLQRAHTELPLPRPLAQYKASASGPMFQLIQHWAS</sequence>
<evidence type="ECO:0000313" key="5">
    <source>
        <dbReference type="Proteomes" id="UP000242146"/>
    </source>
</evidence>
<keyword evidence="2 3" id="KW-0040">ANK repeat</keyword>
<dbReference type="SUPFAM" id="SSF48403">
    <property type="entry name" value="Ankyrin repeat"/>
    <property type="match status" value="1"/>
</dbReference>
<evidence type="ECO:0000256" key="1">
    <source>
        <dbReference type="ARBA" id="ARBA00022737"/>
    </source>
</evidence>
<dbReference type="EMBL" id="MCGT01000042">
    <property type="protein sequence ID" value="ORX45475.1"/>
    <property type="molecule type" value="Genomic_DNA"/>
</dbReference>
<name>A0A1X2G5A1_9FUNG</name>
<keyword evidence="1" id="KW-0677">Repeat</keyword>
<accession>A0A1X2G5A1</accession>
<keyword evidence="5" id="KW-1185">Reference proteome</keyword>
<proteinExistence type="predicted"/>
<dbReference type="InterPro" id="IPR036770">
    <property type="entry name" value="Ankyrin_rpt-contain_sf"/>
</dbReference>
<reference evidence="4 5" key="1">
    <citation type="submission" date="2016-07" db="EMBL/GenBank/DDBJ databases">
        <title>Pervasive Adenine N6-methylation of Active Genes in Fungi.</title>
        <authorList>
            <consortium name="DOE Joint Genome Institute"/>
            <person name="Mondo S.J."/>
            <person name="Dannebaum R.O."/>
            <person name="Kuo R.C."/>
            <person name="Labutti K."/>
            <person name="Haridas S."/>
            <person name="Kuo A."/>
            <person name="Salamov A."/>
            <person name="Ahrendt S.R."/>
            <person name="Lipzen A."/>
            <person name="Sullivan W."/>
            <person name="Andreopoulos W.B."/>
            <person name="Clum A."/>
            <person name="Lindquist E."/>
            <person name="Daum C."/>
            <person name="Ramamoorthy G.K."/>
            <person name="Gryganskyi A."/>
            <person name="Culley D."/>
            <person name="Magnuson J.K."/>
            <person name="James T.Y."/>
            <person name="O'Malley M.A."/>
            <person name="Stajich J.E."/>
            <person name="Spatafora J.W."/>
            <person name="Visel A."/>
            <person name="Grigoriev I.V."/>
        </authorList>
    </citation>
    <scope>NUCLEOTIDE SEQUENCE [LARGE SCALE GENOMIC DNA]</scope>
    <source>
        <strain evidence="4 5">NRRL 3301</strain>
    </source>
</reference>
<evidence type="ECO:0000256" key="3">
    <source>
        <dbReference type="PROSITE-ProRule" id="PRU00023"/>
    </source>
</evidence>
<dbReference type="Pfam" id="PF12796">
    <property type="entry name" value="Ank_2"/>
    <property type="match status" value="2"/>
</dbReference>
<protein>
    <submittedName>
        <fullName evidence="4">Ankyrin</fullName>
    </submittedName>
</protein>
<evidence type="ECO:0000256" key="2">
    <source>
        <dbReference type="ARBA" id="ARBA00023043"/>
    </source>
</evidence>
<evidence type="ECO:0000313" key="4">
    <source>
        <dbReference type="EMBL" id="ORX45475.1"/>
    </source>
</evidence>
<dbReference type="PROSITE" id="PS50088">
    <property type="entry name" value="ANK_REPEAT"/>
    <property type="match status" value="1"/>
</dbReference>
<gene>
    <name evidence="4" type="ORF">DM01DRAFT_1339986</name>
</gene>
<dbReference type="PANTHER" id="PTHR24198">
    <property type="entry name" value="ANKYRIN REPEAT AND PROTEIN KINASE DOMAIN-CONTAINING PROTEIN"/>
    <property type="match status" value="1"/>
</dbReference>
<dbReference type="SMART" id="SM00248">
    <property type="entry name" value="ANK"/>
    <property type="match status" value="6"/>
</dbReference>
<organism evidence="4 5">
    <name type="scientific">Hesseltinella vesiculosa</name>
    <dbReference type="NCBI Taxonomy" id="101127"/>
    <lineage>
        <taxon>Eukaryota</taxon>
        <taxon>Fungi</taxon>
        <taxon>Fungi incertae sedis</taxon>
        <taxon>Mucoromycota</taxon>
        <taxon>Mucoromycotina</taxon>
        <taxon>Mucoromycetes</taxon>
        <taxon>Mucorales</taxon>
        <taxon>Cunninghamellaceae</taxon>
        <taxon>Hesseltinella</taxon>
    </lineage>
</organism>
<comment type="caution">
    <text evidence="4">The sequence shown here is derived from an EMBL/GenBank/DDBJ whole genome shotgun (WGS) entry which is preliminary data.</text>
</comment>
<dbReference type="Proteomes" id="UP000242146">
    <property type="component" value="Unassembled WGS sequence"/>
</dbReference>
<dbReference type="OrthoDB" id="194358at2759"/>
<dbReference type="STRING" id="101127.A0A1X2G5A1"/>
<dbReference type="Gene3D" id="1.25.40.20">
    <property type="entry name" value="Ankyrin repeat-containing domain"/>
    <property type="match status" value="2"/>
</dbReference>
<feature type="repeat" description="ANK" evidence="3">
    <location>
        <begin position="315"/>
        <end position="343"/>
    </location>
</feature>